<dbReference type="CDD" id="cd06170">
    <property type="entry name" value="LuxR_C_like"/>
    <property type="match status" value="1"/>
</dbReference>
<dbReference type="PRINTS" id="PR00038">
    <property type="entry name" value="HTHLUXR"/>
</dbReference>
<dbReference type="SMART" id="SM00448">
    <property type="entry name" value="REC"/>
    <property type="match status" value="1"/>
</dbReference>
<dbReference type="InterPro" id="IPR000792">
    <property type="entry name" value="Tscrpt_reg_LuxR_C"/>
</dbReference>
<evidence type="ECO:0000259" key="7">
    <source>
        <dbReference type="PROSITE" id="PS50110"/>
    </source>
</evidence>
<feature type="modified residue" description="4-aspartylphosphate" evidence="5">
    <location>
        <position position="60"/>
    </location>
</feature>
<evidence type="ECO:0000313" key="8">
    <source>
        <dbReference type="EMBL" id="TSI18587.1"/>
    </source>
</evidence>
<dbReference type="PROSITE" id="PS00622">
    <property type="entry name" value="HTH_LUXR_1"/>
    <property type="match status" value="1"/>
</dbReference>
<dbReference type="SUPFAM" id="SSF52172">
    <property type="entry name" value="CheY-like"/>
    <property type="match status" value="1"/>
</dbReference>
<accession>A0A556CMC0</accession>
<keyword evidence="3" id="KW-0238">DNA-binding</keyword>
<dbReference type="OrthoDB" id="9808843at2"/>
<gene>
    <name evidence="8" type="ORF">FO013_03245</name>
</gene>
<dbReference type="GO" id="GO:0000160">
    <property type="term" value="P:phosphorelay signal transduction system"/>
    <property type="evidence" value="ECO:0007669"/>
    <property type="project" value="InterPro"/>
</dbReference>
<dbReference type="InterPro" id="IPR001789">
    <property type="entry name" value="Sig_transdc_resp-reg_receiver"/>
</dbReference>
<organism evidence="8 9">
    <name type="scientific">Brevibacterium aurantiacum</name>
    <dbReference type="NCBI Taxonomy" id="273384"/>
    <lineage>
        <taxon>Bacteria</taxon>
        <taxon>Bacillati</taxon>
        <taxon>Actinomycetota</taxon>
        <taxon>Actinomycetes</taxon>
        <taxon>Micrococcales</taxon>
        <taxon>Brevibacteriaceae</taxon>
        <taxon>Brevibacterium</taxon>
    </lineage>
</organism>
<comment type="caution">
    <text evidence="8">The sequence shown here is derived from an EMBL/GenBank/DDBJ whole genome shotgun (WGS) entry which is preliminary data.</text>
</comment>
<dbReference type="InterPro" id="IPR058245">
    <property type="entry name" value="NreC/VraR/RcsB-like_REC"/>
</dbReference>
<dbReference type="PROSITE" id="PS50110">
    <property type="entry name" value="RESPONSE_REGULATORY"/>
    <property type="match status" value="1"/>
</dbReference>
<evidence type="ECO:0000256" key="5">
    <source>
        <dbReference type="PROSITE-ProRule" id="PRU00169"/>
    </source>
</evidence>
<evidence type="ECO:0000313" key="9">
    <source>
        <dbReference type="Proteomes" id="UP000316406"/>
    </source>
</evidence>
<dbReference type="RefSeq" id="WP_143921140.1">
    <property type="nucleotide sequence ID" value="NZ_VLTK01000002.1"/>
</dbReference>
<evidence type="ECO:0000256" key="2">
    <source>
        <dbReference type="ARBA" id="ARBA00023015"/>
    </source>
</evidence>
<dbReference type="AlphaFoldDB" id="A0A556CMC0"/>
<dbReference type="PROSITE" id="PS50043">
    <property type="entry name" value="HTH_LUXR_2"/>
    <property type="match status" value="1"/>
</dbReference>
<dbReference type="GO" id="GO:0003677">
    <property type="term" value="F:DNA binding"/>
    <property type="evidence" value="ECO:0007669"/>
    <property type="project" value="UniProtKB-KW"/>
</dbReference>
<dbReference type="Pfam" id="PF00196">
    <property type="entry name" value="GerE"/>
    <property type="match status" value="1"/>
</dbReference>
<dbReference type="InterPro" id="IPR011006">
    <property type="entry name" value="CheY-like_superfamily"/>
</dbReference>
<evidence type="ECO:0000256" key="4">
    <source>
        <dbReference type="ARBA" id="ARBA00023163"/>
    </source>
</evidence>
<feature type="domain" description="HTH luxR-type" evidence="6">
    <location>
        <begin position="155"/>
        <end position="220"/>
    </location>
</feature>
<dbReference type="PANTHER" id="PTHR43214">
    <property type="entry name" value="TWO-COMPONENT RESPONSE REGULATOR"/>
    <property type="match status" value="1"/>
</dbReference>
<protein>
    <submittedName>
        <fullName evidence="8">Response regulator transcription factor</fullName>
    </submittedName>
</protein>
<proteinExistence type="predicted"/>
<sequence length="223" mass="24030">MLHSDTTIRVLLVDDDPMVVSGLRSILGNAEDIEVVGTASSGDEALDQVALHFPDLVLMDIQMPGIGGIEATRRLVNSARPPQVVALTSFDTDDHLIQALDAGAAGYLLKDIAPVDLSEALRKVMAGDPFLSPQSLRRLITQSRDNDARRAQQDAAGLMSTLTAKEREVAVLVTRGLLNREVAESLFLSEATVKTHLNRVMVKLDASSRVGVAVIVERSQLAR</sequence>
<keyword evidence="1 5" id="KW-0597">Phosphoprotein</keyword>
<dbReference type="PANTHER" id="PTHR43214:SF24">
    <property type="entry name" value="TRANSCRIPTIONAL REGULATORY PROTEIN NARL-RELATED"/>
    <property type="match status" value="1"/>
</dbReference>
<dbReference type="GO" id="GO:0006355">
    <property type="term" value="P:regulation of DNA-templated transcription"/>
    <property type="evidence" value="ECO:0007669"/>
    <property type="project" value="InterPro"/>
</dbReference>
<keyword evidence="4" id="KW-0804">Transcription</keyword>
<dbReference type="Proteomes" id="UP000316406">
    <property type="component" value="Unassembled WGS sequence"/>
</dbReference>
<keyword evidence="2" id="KW-0805">Transcription regulation</keyword>
<dbReference type="Gene3D" id="3.40.50.2300">
    <property type="match status" value="1"/>
</dbReference>
<keyword evidence="9" id="KW-1185">Reference proteome</keyword>
<name>A0A556CMC0_BREAU</name>
<dbReference type="CDD" id="cd17535">
    <property type="entry name" value="REC_NarL-like"/>
    <property type="match status" value="1"/>
</dbReference>
<feature type="domain" description="Response regulatory" evidence="7">
    <location>
        <begin position="9"/>
        <end position="125"/>
    </location>
</feature>
<dbReference type="SMART" id="SM00421">
    <property type="entry name" value="HTH_LUXR"/>
    <property type="match status" value="1"/>
</dbReference>
<reference evidence="8 9" key="1">
    <citation type="submission" date="2019-07" db="EMBL/GenBank/DDBJ databases">
        <title>Draft genome sequence of Brevibacterium aurantiacum XU54 isolated from Xinjiang China.</title>
        <authorList>
            <person name="Xu X."/>
        </authorList>
    </citation>
    <scope>NUCLEOTIDE SEQUENCE [LARGE SCALE GENOMIC DNA]</scope>
    <source>
        <strain evidence="8 9">XU54</strain>
    </source>
</reference>
<evidence type="ECO:0000256" key="1">
    <source>
        <dbReference type="ARBA" id="ARBA00022553"/>
    </source>
</evidence>
<evidence type="ECO:0000256" key="3">
    <source>
        <dbReference type="ARBA" id="ARBA00023125"/>
    </source>
</evidence>
<evidence type="ECO:0000259" key="6">
    <source>
        <dbReference type="PROSITE" id="PS50043"/>
    </source>
</evidence>
<dbReference type="Pfam" id="PF00072">
    <property type="entry name" value="Response_reg"/>
    <property type="match status" value="1"/>
</dbReference>
<dbReference type="InterPro" id="IPR039420">
    <property type="entry name" value="WalR-like"/>
</dbReference>
<dbReference type="EMBL" id="VLTK01000002">
    <property type="protein sequence ID" value="TSI18587.1"/>
    <property type="molecule type" value="Genomic_DNA"/>
</dbReference>